<sequence>MENKGPRVEWFRRERRSTAQRETVEFHLTEKDRGVCSEDLLMYDLRQHPQCSNPKDLNCGVVAISPALAKLRLVRLRGGLPAPVKVCAIDPPPPSHLLHQRLIPFPGGLFNYNFSQIHPRIRSELSAGCATVDFLEGGRKRDGGLPRTGGLCALPLSVVRSGEIRALFF</sequence>
<evidence type="ECO:0000313" key="1">
    <source>
        <dbReference type="EMBL" id="KAH0811174.1"/>
    </source>
</evidence>
<dbReference type="EMBL" id="JABDTM020026990">
    <property type="protein sequence ID" value="KAH0811174.1"/>
    <property type="molecule type" value="Genomic_DNA"/>
</dbReference>
<proteinExistence type="predicted"/>
<comment type="caution">
    <text evidence="1">The sequence shown here is derived from an EMBL/GenBank/DDBJ whole genome shotgun (WGS) entry which is preliminary data.</text>
</comment>
<reference evidence="1" key="1">
    <citation type="journal article" date="2020" name="J Insects Food Feed">
        <title>The yellow mealworm (Tenebrio molitor) genome: a resource for the emerging insects as food and feed industry.</title>
        <authorList>
            <person name="Eriksson T."/>
            <person name="Andere A."/>
            <person name="Kelstrup H."/>
            <person name="Emery V."/>
            <person name="Picard C."/>
        </authorList>
    </citation>
    <scope>NUCLEOTIDE SEQUENCE</scope>
    <source>
        <strain evidence="1">Stoneville</strain>
        <tissue evidence="1">Whole head</tissue>
    </source>
</reference>
<protein>
    <submittedName>
        <fullName evidence="1">Uncharacterized protein</fullName>
    </submittedName>
</protein>
<gene>
    <name evidence="1" type="ORF">GEV33_011617</name>
</gene>
<organism evidence="1 2">
    <name type="scientific">Tenebrio molitor</name>
    <name type="common">Yellow mealworm beetle</name>
    <dbReference type="NCBI Taxonomy" id="7067"/>
    <lineage>
        <taxon>Eukaryota</taxon>
        <taxon>Metazoa</taxon>
        <taxon>Ecdysozoa</taxon>
        <taxon>Arthropoda</taxon>
        <taxon>Hexapoda</taxon>
        <taxon>Insecta</taxon>
        <taxon>Pterygota</taxon>
        <taxon>Neoptera</taxon>
        <taxon>Endopterygota</taxon>
        <taxon>Coleoptera</taxon>
        <taxon>Polyphaga</taxon>
        <taxon>Cucujiformia</taxon>
        <taxon>Tenebrionidae</taxon>
        <taxon>Tenebrio</taxon>
    </lineage>
</organism>
<accession>A0A8J6HAN5</accession>
<keyword evidence="2" id="KW-1185">Reference proteome</keyword>
<dbReference type="AlphaFoldDB" id="A0A8J6HAN5"/>
<dbReference type="Proteomes" id="UP000719412">
    <property type="component" value="Unassembled WGS sequence"/>
</dbReference>
<evidence type="ECO:0000313" key="2">
    <source>
        <dbReference type="Proteomes" id="UP000719412"/>
    </source>
</evidence>
<reference evidence="1" key="2">
    <citation type="submission" date="2021-08" db="EMBL/GenBank/DDBJ databases">
        <authorList>
            <person name="Eriksson T."/>
        </authorList>
    </citation>
    <scope>NUCLEOTIDE SEQUENCE</scope>
    <source>
        <strain evidence="1">Stoneville</strain>
        <tissue evidence="1">Whole head</tissue>
    </source>
</reference>
<name>A0A8J6HAN5_TENMO</name>